<name>A0A4Z0XX26_9FIRM</name>
<accession>A0A4Z0XX26</accession>
<comment type="caution">
    <text evidence="1">The sequence shown here is derived from an EMBL/GenBank/DDBJ whole genome shotgun (WGS) entry which is preliminary data.</text>
</comment>
<organism evidence="1 2">
    <name type="scientific">Caproiciproducens galactitolivorans</name>
    <dbReference type="NCBI Taxonomy" id="642589"/>
    <lineage>
        <taxon>Bacteria</taxon>
        <taxon>Bacillati</taxon>
        <taxon>Bacillota</taxon>
        <taxon>Clostridia</taxon>
        <taxon>Eubacteriales</taxon>
        <taxon>Acutalibacteraceae</taxon>
        <taxon>Caproiciproducens</taxon>
    </lineage>
</organism>
<evidence type="ECO:0000313" key="2">
    <source>
        <dbReference type="Proteomes" id="UP000297714"/>
    </source>
</evidence>
<reference evidence="1 2" key="1">
    <citation type="submission" date="2019-04" db="EMBL/GenBank/DDBJ databases">
        <authorList>
            <person name="Poehlein A."/>
            <person name="Bengelsdorf F.R."/>
            <person name="Duerre P."/>
            <person name="Daniel R."/>
        </authorList>
    </citation>
    <scope>NUCLEOTIDE SEQUENCE [LARGE SCALE GENOMIC DNA]</scope>
    <source>
        <strain evidence="1 2">BS-1</strain>
    </source>
</reference>
<dbReference type="AlphaFoldDB" id="A0A4Z0XX26"/>
<sequence length="156" mass="18958">MRFYCYFNVNVGIEHKKEIPIIFFIRYRFAPLCKGVFRWNRQRQMCKCFIPCRSLPMFNFRCYIHDITAFKRRCFFSELLIPATPFNTEQCLPAAMMNMPIVTATRLKSNIKSDEIWRKIRYVFEFLSFHDNGSRSLFLAFERCAFFWKKITTFPF</sequence>
<evidence type="ECO:0000313" key="1">
    <source>
        <dbReference type="EMBL" id="TGJ75964.1"/>
    </source>
</evidence>
<dbReference type="Proteomes" id="UP000297714">
    <property type="component" value="Unassembled WGS sequence"/>
</dbReference>
<proteinExistence type="predicted"/>
<protein>
    <submittedName>
        <fullName evidence="1">Uncharacterized protein</fullName>
    </submittedName>
</protein>
<keyword evidence="2" id="KW-1185">Reference proteome</keyword>
<gene>
    <name evidence="1" type="ORF">CAGA_19400</name>
</gene>
<dbReference type="EMBL" id="SRMQ01000009">
    <property type="protein sequence ID" value="TGJ75964.1"/>
    <property type="molecule type" value="Genomic_DNA"/>
</dbReference>